<evidence type="ECO:0000313" key="2">
    <source>
        <dbReference type="EMBL" id="MCM2576929.1"/>
    </source>
</evidence>
<sequence>MSQATSAAPAGLAEVASLVHECWLRPPGEPDRPLPVVTLLGRPGSGKTFALEHLESVTRGTPVARIDFAEAADQRPHEAALHLAFLLSRRHPGIRPLRFPRLLIGLLAVQPELSLTDRKQAVRELRRALRRARSGSAAEAGENIAGLVDVLGLSPVPGIDIIVGILLRGFEHMPASAFLNRALASYGSSGGVAGNDAIEELVELNRRSRGGNASDREYVDRRLCGAFLDDARAGFTRGRHEQNCLALLDNIDHGHGGTEFLKVMLRLRTEAARSRIFDPLLIVATSATAQAIPGPCDGGPDDQHLETAGAACHARWRARAGEPPSEWWYPVRLRDLDRVEVSLEAARFETQNARRTGRPDTGLLAHSTPLVHRLTYGHPWSVRQLHAAIARLAERHPDSHDLRGLLDASADGTDASDGPGPDSADNDGPRQQLPFLIHDYLLGGLTDDQRLAAMRIAAARTPKAAINCGLLGDQPEHARDTVIRELRHRLWLTHPVAEDAHTRGGRGPSGYLRPAPGGAEAATDTTYDGRPVLHPWLRLLLLDRMSGPLGSLEDWQTTHRTLRDWHHRHEQPLDTLYHRLALDELDAVVEYFAAGLSGPDLRPWLRELYHVTAAPLYRSQLSDDTPHHEARELALRHAPAAFADRTTSRPLAELCAALWLAGDPRNRLPPGAPELNFKIGTMFRQLAMAADSDADTLLDEAARFAD</sequence>
<evidence type="ECO:0008006" key="4">
    <source>
        <dbReference type="Google" id="ProtNLM"/>
    </source>
</evidence>
<protein>
    <recommendedName>
        <fullName evidence="4">AAA+ ATPase domain-containing protein</fullName>
    </recommendedName>
</protein>
<dbReference type="EMBL" id="JAMQGM010000014">
    <property type="protein sequence ID" value="MCM2576929.1"/>
    <property type="molecule type" value="Genomic_DNA"/>
</dbReference>
<feature type="region of interest" description="Disordered" evidence="1">
    <location>
        <begin position="400"/>
        <end position="430"/>
    </location>
</feature>
<name>A0ABT0X3B8_9ACTN</name>
<feature type="compositionally biased region" description="Low complexity" evidence="1">
    <location>
        <begin position="407"/>
        <end position="423"/>
    </location>
</feature>
<evidence type="ECO:0000256" key="1">
    <source>
        <dbReference type="SAM" id="MobiDB-lite"/>
    </source>
</evidence>
<proteinExistence type="predicted"/>
<evidence type="ECO:0000313" key="3">
    <source>
        <dbReference type="Proteomes" id="UP001167160"/>
    </source>
</evidence>
<feature type="region of interest" description="Disordered" evidence="1">
    <location>
        <begin position="499"/>
        <end position="525"/>
    </location>
</feature>
<dbReference type="RefSeq" id="WP_251410811.1">
    <property type="nucleotide sequence ID" value="NZ_JAMQGM010000014.1"/>
</dbReference>
<organism evidence="2 3">
    <name type="scientific">Streptomyces meridianus</name>
    <dbReference type="NCBI Taxonomy" id="2938945"/>
    <lineage>
        <taxon>Bacteria</taxon>
        <taxon>Bacillati</taxon>
        <taxon>Actinomycetota</taxon>
        <taxon>Actinomycetes</taxon>
        <taxon>Kitasatosporales</taxon>
        <taxon>Streptomycetaceae</taxon>
        <taxon>Streptomyces</taxon>
    </lineage>
</organism>
<reference evidence="2" key="1">
    <citation type="journal article" date="2023" name="Int. J. Syst. Evol. Microbiol.">
        <title>Streptomyces meridianus sp. nov. isolated from brackish water of the Tagus estuary in Alcochete, Portugal.</title>
        <authorList>
            <person name="Santos J.D.N."/>
            <person name="Klimek D."/>
            <person name="Calusinska M."/>
            <person name="Lobo Da Cunha A."/>
            <person name="Catita J."/>
            <person name="Goncalves H."/>
            <person name="Gonzalez I."/>
            <person name="Reyes F."/>
            <person name="Lage O.M."/>
        </authorList>
    </citation>
    <scope>NUCLEOTIDE SEQUENCE</scope>
    <source>
        <strain evidence="2">MTZ3.1</strain>
    </source>
</reference>
<keyword evidence="3" id="KW-1185">Reference proteome</keyword>
<gene>
    <name evidence="2" type="ORF">M1E25_06090</name>
</gene>
<dbReference type="InterPro" id="IPR027417">
    <property type="entry name" value="P-loop_NTPase"/>
</dbReference>
<dbReference type="Proteomes" id="UP001167160">
    <property type="component" value="Unassembled WGS sequence"/>
</dbReference>
<dbReference type="SUPFAM" id="SSF52540">
    <property type="entry name" value="P-loop containing nucleoside triphosphate hydrolases"/>
    <property type="match status" value="1"/>
</dbReference>
<accession>A0ABT0X3B8</accession>
<comment type="caution">
    <text evidence="2">The sequence shown here is derived from an EMBL/GenBank/DDBJ whole genome shotgun (WGS) entry which is preliminary data.</text>
</comment>